<protein>
    <submittedName>
        <fullName evidence="6">ABC transporter substrate-binding protein</fullName>
    </submittedName>
</protein>
<dbReference type="CDD" id="cd06330">
    <property type="entry name" value="PBP1_As_SBP-like"/>
    <property type="match status" value="1"/>
</dbReference>
<evidence type="ECO:0000313" key="6">
    <source>
        <dbReference type="EMBL" id="TMM49580.1"/>
    </source>
</evidence>
<dbReference type="PANTHER" id="PTHR30483">
    <property type="entry name" value="LEUCINE-SPECIFIC-BINDING PROTEIN"/>
    <property type="match status" value="1"/>
</dbReference>
<proteinExistence type="inferred from homology"/>
<evidence type="ECO:0000313" key="7">
    <source>
        <dbReference type="Proteomes" id="UP000309550"/>
    </source>
</evidence>
<evidence type="ECO:0000256" key="3">
    <source>
        <dbReference type="ARBA" id="ARBA00022970"/>
    </source>
</evidence>
<dbReference type="InterPro" id="IPR028082">
    <property type="entry name" value="Peripla_BP_I"/>
</dbReference>
<dbReference type="PANTHER" id="PTHR30483:SF37">
    <property type="entry name" value="ABC TRANSPORTER SUBSTRATE-BINDING PROTEIN"/>
    <property type="match status" value="1"/>
</dbReference>
<keyword evidence="7" id="KW-1185">Reference proteome</keyword>
<sequence>MTMKSTRMGGALAALTVAAGLAGPAAAQDDTFKIGVITFLSGQAAESFGVPAWNGGKLLVEMLNEGGKMPAPYDTKGFGGLNIEVVVVDEAGGATKQVQEFRNLVQREEVDAVVGYVSSGDCLAIPPVADELKAFTILYDCGTPRVFEDGSFEYVFRTAAHATMDNVSLARYLKSRNFDVPSFAGLNQDYAWGQDSWADFTGSMAQLFPDAEVKTALFPKFGAGQYGTEISALLRERAAVVHSSNWGGDLQGFLIQATARGLHERSQLALAAGDHVIPQLQDKMPDGVILGARGVNGLAAKARGGELQELTDTLWDAYEAEYGVFPVQAPFRMWQALLGLKTAVEKAMADNGGTKPTDEQLAAAMKGLEWDAPSGHIEMALADGHQAIQPNAIGTTKWNAEEGRMELVDVEYFDARCVNPPEGMKAQEWLAQGFPGAKCD</sequence>
<reference evidence="6 7" key="1">
    <citation type="submission" date="2019-05" db="EMBL/GenBank/DDBJ databases">
        <title>Sulfitobacter sabulilitoris sp. nov., isolated from a marine sand.</title>
        <authorList>
            <person name="Yoon J.-H."/>
        </authorList>
    </citation>
    <scope>NUCLEOTIDE SEQUENCE [LARGE SCALE GENOMIC DNA]</scope>
    <source>
        <strain evidence="6 7">HSMS-29</strain>
    </source>
</reference>
<evidence type="ECO:0000259" key="5">
    <source>
        <dbReference type="Pfam" id="PF13458"/>
    </source>
</evidence>
<accession>A0A5S3P7Z9</accession>
<organism evidence="6 7">
    <name type="scientific">Sulfitobacter sabulilitoris</name>
    <dbReference type="NCBI Taxonomy" id="2562655"/>
    <lineage>
        <taxon>Bacteria</taxon>
        <taxon>Pseudomonadati</taxon>
        <taxon>Pseudomonadota</taxon>
        <taxon>Alphaproteobacteria</taxon>
        <taxon>Rhodobacterales</taxon>
        <taxon>Roseobacteraceae</taxon>
        <taxon>Sulfitobacter</taxon>
    </lineage>
</organism>
<dbReference type="AlphaFoldDB" id="A0A5S3P7Z9"/>
<dbReference type="GO" id="GO:0006865">
    <property type="term" value="P:amino acid transport"/>
    <property type="evidence" value="ECO:0007669"/>
    <property type="project" value="UniProtKB-KW"/>
</dbReference>
<gene>
    <name evidence="6" type="ORF">FDT80_17690</name>
</gene>
<feature type="signal peptide" evidence="4">
    <location>
        <begin position="1"/>
        <end position="27"/>
    </location>
</feature>
<name>A0A5S3P7Z9_9RHOB</name>
<dbReference type="Pfam" id="PF13458">
    <property type="entry name" value="Peripla_BP_6"/>
    <property type="match status" value="1"/>
</dbReference>
<evidence type="ECO:0000256" key="2">
    <source>
        <dbReference type="ARBA" id="ARBA00022729"/>
    </source>
</evidence>
<dbReference type="InterPro" id="IPR051010">
    <property type="entry name" value="BCAA_transport"/>
</dbReference>
<dbReference type="SUPFAM" id="SSF53822">
    <property type="entry name" value="Periplasmic binding protein-like I"/>
    <property type="match status" value="1"/>
</dbReference>
<dbReference type="Proteomes" id="UP000309550">
    <property type="component" value="Unassembled WGS sequence"/>
</dbReference>
<dbReference type="Gene3D" id="3.40.50.2300">
    <property type="match status" value="2"/>
</dbReference>
<evidence type="ECO:0000256" key="1">
    <source>
        <dbReference type="ARBA" id="ARBA00010062"/>
    </source>
</evidence>
<dbReference type="InterPro" id="IPR028081">
    <property type="entry name" value="Leu-bd"/>
</dbReference>
<comment type="caution">
    <text evidence="6">The sequence shown here is derived from an EMBL/GenBank/DDBJ whole genome shotgun (WGS) entry which is preliminary data.</text>
</comment>
<dbReference type="OrthoDB" id="9783240at2"/>
<feature type="chain" id="PRO_5024392463" evidence="4">
    <location>
        <begin position="28"/>
        <end position="440"/>
    </location>
</feature>
<dbReference type="EMBL" id="VANS01000007">
    <property type="protein sequence ID" value="TMM49580.1"/>
    <property type="molecule type" value="Genomic_DNA"/>
</dbReference>
<comment type="similarity">
    <text evidence="1">Belongs to the leucine-binding protein family.</text>
</comment>
<feature type="domain" description="Leucine-binding protein" evidence="5">
    <location>
        <begin position="32"/>
        <end position="395"/>
    </location>
</feature>
<keyword evidence="2 4" id="KW-0732">Signal</keyword>
<keyword evidence="3" id="KW-0029">Amino-acid transport</keyword>
<keyword evidence="3" id="KW-0813">Transport</keyword>
<evidence type="ECO:0000256" key="4">
    <source>
        <dbReference type="SAM" id="SignalP"/>
    </source>
</evidence>